<name>A0ABQ9HLQ7_9NEOP</name>
<keyword evidence="3" id="KW-1185">Reference proteome</keyword>
<reference evidence="2 3" key="1">
    <citation type="submission" date="2023-02" db="EMBL/GenBank/DDBJ databases">
        <title>LHISI_Scaffold_Assembly.</title>
        <authorList>
            <person name="Stuart O.P."/>
            <person name="Cleave R."/>
            <person name="Magrath M.J.L."/>
            <person name="Mikheyev A.S."/>
        </authorList>
    </citation>
    <scope>NUCLEOTIDE SEQUENCE [LARGE SCALE GENOMIC DNA]</scope>
    <source>
        <strain evidence="2">Daus_M_001</strain>
        <tissue evidence="2">Leg muscle</tissue>
    </source>
</reference>
<feature type="region of interest" description="Disordered" evidence="1">
    <location>
        <begin position="104"/>
        <end position="139"/>
    </location>
</feature>
<comment type="caution">
    <text evidence="2">The sequence shown here is derived from an EMBL/GenBank/DDBJ whole genome shotgun (WGS) entry which is preliminary data.</text>
</comment>
<protein>
    <submittedName>
        <fullName evidence="2">Uncharacterized protein</fullName>
    </submittedName>
</protein>
<feature type="region of interest" description="Disordered" evidence="1">
    <location>
        <begin position="1"/>
        <end position="20"/>
    </location>
</feature>
<proteinExistence type="predicted"/>
<evidence type="ECO:0000313" key="2">
    <source>
        <dbReference type="EMBL" id="KAJ8885100.1"/>
    </source>
</evidence>
<gene>
    <name evidence="2" type="ORF">PR048_011296</name>
</gene>
<organism evidence="2 3">
    <name type="scientific">Dryococelus australis</name>
    <dbReference type="NCBI Taxonomy" id="614101"/>
    <lineage>
        <taxon>Eukaryota</taxon>
        <taxon>Metazoa</taxon>
        <taxon>Ecdysozoa</taxon>
        <taxon>Arthropoda</taxon>
        <taxon>Hexapoda</taxon>
        <taxon>Insecta</taxon>
        <taxon>Pterygota</taxon>
        <taxon>Neoptera</taxon>
        <taxon>Polyneoptera</taxon>
        <taxon>Phasmatodea</taxon>
        <taxon>Verophasmatodea</taxon>
        <taxon>Anareolatae</taxon>
        <taxon>Phasmatidae</taxon>
        <taxon>Eurycanthinae</taxon>
        <taxon>Dryococelus</taxon>
    </lineage>
</organism>
<dbReference type="Proteomes" id="UP001159363">
    <property type="component" value="Chromosome X"/>
</dbReference>
<evidence type="ECO:0000256" key="1">
    <source>
        <dbReference type="SAM" id="MobiDB-lite"/>
    </source>
</evidence>
<sequence length="139" mass="15102">MTVRGQAGATRCANGGMNKPDKHTDTLCWAQFYGETQRGAEPIANFIMQKEQLFQSIQPIEAPEVALATITELMRDELQPFLQPLITTSLEEYVQATVTKTSLHQLLGPGPGVAQPPTPTNQPSSQGAVGDQHRGRPGY</sequence>
<accession>A0ABQ9HLQ7</accession>
<evidence type="ECO:0000313" key="3">
    <source>
        <dbReference type="Proteomes" id="UP001159363"/>
    </source>
</evidence>
<dbReference type="EMBL" id="JARBHB010000004">
    <property type="protein sequence ID" value="KAJ8885100.1"/>
    <property type="molecule type" value="Genomic_DNA"/>
</dbReference>